<name>A0AAV7NB09_PLEWA</name>
<evidence type="ECO:0000313" key="2">
    <source>
        <dbReference type="Proteomes" id="UP001066276"/>
    </source>
</evidence>
<dbReference type="Proteomes" id="UP001066276">
    <property type="component" value="Chromosome 8"/>
</dbReference>
<comment type="caution">
    <text evidence="1">The sequence shown here is derived from an EMBL/GenBank/DDBJ whole genome shotgun (WGS) entry which is preliminary data.</text>
</comment>
<organism evidence="1 2">
    <name type="scientific">Pleurodeles waltl</name>
    <name type="common">Iberian ribbed newt</name>
    <dbReference type="NCBI Taxonomy" id="8319"/>
    <lineage>
        <taxon>Eukaryota</taxon>
        <taxon>Metazoa</taxon>
        <taxon>Chordata</taxon>
        <taxon>Craniata</taxon>
        <taxon>Vertebrata</taxon>
        <taxon>Euteleostomi</taxon>
        <taxon>Amphibia</taxon>
        <taxon>Batrachia</taxon>
        <taxon>Caudata</taxon>
        <taxon>Salamandroidea</taxon>
        <taxon>Salamandridae</taxon>
        <taxon>Pleurodelinae</taxon>
        <taxon>Pleurodeles</taxon>
    </lineage>
</organism>
<protein>
    <recommendedName>
        <fullName evidence="3">Secreted protein</fullName>
    </recommendedName>
</protein>
<gene>
    <name evidence="1" type="ORF">NDU88_001416</name>
</gene>
<evidence type="ECO:0000313" key="1">
    <source>
        <dbReference type="EMBL" id="KAJ1113161.1"/>
    </source>
</evidence>
<keyword evidence="2" id="KW-1185">Reference proteome</keyword>
<proteinExistence type="predicted"/>
<accession>A0AAV7NB09</accession>
<reference evidence="1" key="1">
    <citation type="journal article" date="2022" name="bioRxiv">
        <title>Sequencing and chromosome-scale assembly of the giantPleurodeles waltlgenome.</title>
        <authorList>
            <person name="Brown T."/>
            <person name="Elewa A."/>
            <person name="Iarovenko S."/>
            <person name="Subramanian E."/>
            <person name="Araus A.J."/>
            <person name="Petzold A."/>
            <person name="Susuki M."/>
            <person name="Suzuki K.-i.T."/>
            <person name="Hayashi T."/>
            <person name="Toyoda A."/>
            <person name="Oliveira C."/>
            <person name="Osipova E."/>
            <person name="Leigh N.D."/>
            <person name="Simon A."/>
            <person name="Yun M.H."/>
        </authorList>
    </citation>
    <scope>NUCLEOTIDE SEQUENCE</scope>
    <source>
        <strain evidence="1">20211129_DDA</strain>
        <tissue evidence="1">Liver</tissue>
    </source>
</reference>
<sequence>MLAIGVSRGVLCAFLWRSGRLGLAVLAGLTGHLRCGLGGRFAQRSTREFQSASGVPPGVLRCLISLWGLQVGVPFSRRAVFWL</sequence>
<dbReference type="AlphaFoldDB" id="A0AAV7NB09"/>
<evidence type="ECO:0008006" key="3">
    <source>
        <dbReference type="Google" id="ProtNLM"/>
    </source>
</evidence>
<dbReference type="EMBL" id="JANPWB010000012">
    <property type="protein sequence ID" value="KAJ1113161.1"/>
    <property type="molecule type" value="Genomic_DNA"/>
</dbReference>